<dbReference type="GO" id="GO:0003676">
    <property type="term" value="F:nucleic acid binding"/>
    <property type="evidence" value="ECO:0007669"/>
    <property type="project" value="InterPro"/>
</dbReference>
<proteinExistence type="inferred from homology"/>
<reference evidence="5" key="1">
    <citation type="submission" date="2018-06" db="EMBL/GenBank/DDBJ databases">
        <authorList>
            <consortium name="Pathogen Informatics"/>
        </authorList>
    </citation>
    <scope>NUCLEOTIDE SEQUENCE [LARGE SCALE GENOMIC DNA]</scope>
    <source>
        <strain evidence="5">NCTC10115</strain>
    </source>
</reference>
<comment type="similarity">
    <text evidence="1">Belongs to the RNase HII family.</text>
</comment>
<keyword evidence="2" id="KW-0472">Membrane</keyword>
<dbReference type="AlphaFoldDB" id="A0A3B0PER8"/>
<keyword evidence="2" id="KW-1133">Transmembrane helix</keyword>
<evidence type="ECO:0000259" key="3">
    <source>
        <dbReference type="Pfam" id="PF01351"/>
    </source>
</evidence>
<organism evidence="4 5">
    <name type="scientific">Mycoplasmoides gallisepticum</name>
    <name type="common">Mycoplasma gallisepticum</name>
    <dbReference type="NCBI Taxonomy" id="2096"/>
    <lineage>
        <taxon>Bacteria</taxon>
        <taxon>Bacillati</taxon>
        <taxon>Mycoplasmatota</taxon>
        <taxon>Mycoplasmoidales</taxon>
        <taxon>Mycoplasmoidaceae</taxon>
        <taxon>Mycoplasmoides</taxon>
    </lineage>
</organism>
<keyword evidence="1" id="KW-0540">Nuclease</keyword>
<dbReference type="EC" id="3.1.26.4" evidence="1"/>
<keyword evidence="1" id="KW-0255">Endonuclease</keyword>
<comment type="function">
    <text evidence="1">Endonuclease that specifically degrades the RNA of RNA-DNA hybrids.</text>
</comment>
<feature type="transmembrane region" description="Helical" evidence="2">
    <location>
        <begin position="6"/>
        <end position="24"/>
    </location>
</feature>
<dbReference type="GO" id="GO:0004523">
    <property type="term" value="F:RNA-DNA hybrid ribonuclease activity"/>
    <property type="evidence" value="ECO:0007669"/>
    <property type="project" value="UniProtKB-EC"/>
</dbReference>
<protein>
    <recommendedName>
        <fullName evidence="1">Ribonuclease</fullName>
        <ecNumber evidence="1">3.1.26.4</ecNumber>
    </recommendedName>
</protein>
<name>A0A3B0PER8_MYCGL</name>
<evidence type="ECO:0000313" key="4">
    <source>
        <dbReference type="EMBL" id="SYV94477.1"/>
    </source>
</evidence>
<accession>A0A3B0PER8</accession>
<dbReference type="InterPro" id="IPR024567">
    <property type="entry name" value="RNase_HII/HIII_dom"/>
</dbReference>
<dbReference type="EMBL" id="LS991952">
    <property type="protein sequence ID" value="SYV94477.1"/>
    <property type="molecule type" value="Genomic_DNA"/>
</dbReference>
<keyword evidence="2" id="KW-0812">Transmembrane</keyword>
<evidence type="ECO:0000256" key="2">
    <source>
        <dbReference type="SAM" id="Phobius"/>
    </source>
</evidence>
<dbReference type="SUPFAM" id="SSF53098">
    <property type="entry name" value="Ribonuclease H-like"/>
    <property type="match status" value="1"/>
</dbReference>
<evidence type="ECO:0000256" key="1">
    <source>
        <dbReference type="RuleBase" id="RU003515"/>
    </source>
</evidence>
<keyword evidence="1 4" id="KW-0378">Hydrolase</keyword>
<dbReference type="InterPro" id="IPR012337">
    <property type="entry name" value="RNaseH-like_sf"/>
</dbReference>
<dbReference type="Pfam" id="PF01351">
    <property type="entry name" value="RNase_HII"/>
    <property type="match status" value="1"/>
</dbReference>
<feature type="domain" description="RNase H type-2" evidence="3">
    <location>
        <begin position="39"/>
        <end position="107"/>
    </location>
</feature>
<dbReference type="Proteomes" id="UP000260136">
    <property type="component" value="Chromosome"/>
</dbReference>
<dbReference type="InterPro" id="IPR036397">
    <property type="entry name" value="RNaseH_sf"/>
</dbReference>
<dbReference type="Gene3D" id="3.30.420.10">
    <property type="entry name" value="Ribonuclease H-like superfamily/Ribonuclease H"/>
    <property type="match status" value="1"/>
</dbReference>
<evidence type="ECO:0000313" key="5">
    <source>
        <dbReference type="Proteomes" id="UP000260136"/>
    </source>
</evidence>
<sequence length="148" mass="17581">MVDKKNHFFNFLVNLTAYLFRILLKDFVFFKQRYQINNLIVLDQFVNQNKYYQYLTDFKVEPIIKIDLMEEKAESKYLSVAVASILARTFYLELCQKLLNKINYKDDYKKMLVLIIKPLNGLKNILKIIPILIGVRSLKCSLNLLLSF</sequence>
<comment type="catalytic activity">
    <reaction evidence="1">
        <text>Endonucleolytic cleavage to 5'-phosphomonoester.</text>
        <dbReference type="EC" id="3.1.26.4"/>
    </reaction>
</comment>
<gene>
    <name evidence="4" type="primary">rnhC_1</name>
    <name evidence="4" type="ORF">NCTC10115_00801</name>
</gene>